<dbReference type="PANTHER" id="PTHR30561">
    <property type="entry name" value="SMR FAMILY PROTON-DEPENDENT DRUG EFFLUX TRANSPORTER SUGE"/>
    <property type="match status" value="1"/>
</dbReference>
<evidence type="ECO:0000256" key="6">
    <source>
        <dbReference type="RuleBase" id="RU003942"/>
    </source>
</evidence>
<keyword evidence="3 6" id="KW-0812">Transmembrane</keyword>
<evidence type="ECO:0000256" key="1">
    <source>
        <dbReference type="ARBA" id="ARBA00004651"/>
    </source>
</evidence>
<evidence type="ECO:0000256" key="3">
    <source>
        <dbReference type="ARBA" id="ARBA00022692"/>
    </source>
</evidence>
<dbReference type="GO" id="GO:0022857">
    <property type="term" value="F:transmembrane transporter activity"/>
    <property type="evidence" value="ECO:0007669"/>
    <property type="project" value="InterPro"/>
</dbReference>
<evidence type="ECO:0000313" key="8">
    <source>
        <dbReference type="EMBL" id="QGW76530.1"/>
    </source>
</evidence>
<keyword evidence="2" id="KW-1003">Cell membrane</keyword>
<gene>
    <name evidence="8" type="ORF">GPJ81_07495</name>
</gene>
<keyword evidence="4 7" id="KW-1133">Transmembrane helix</keyword>
<dbReference type="AlphaFoldDB" id="A0A6I6GQ87"/>
<comment type="subcellular location">
    <subcellularLocation>
        <location evidence="1 6">Cell membrane</location>
        <topology evidence="1 6">Multi-pass membrane protein</topology>
    </subcellularLocation>
</comment>
<name>A0A6I6GQ87_9PSED</name>
<organism evidence="8 9">
    <name type="scientific">Pseudomonas alkylphenolica</name>
    <dbReference type="NCBI Taxonomy" id="237609"/>
    <lineage>
        <taxon>Bacteria</taxon>
        <taxon>Pseudomonadati</taxon>
        <taxon>Pseudomonadota</taxon>
        <taxon>Gammaproteobacteria</taxon>
        <taxon>Pseudomonadales</taxon>
        <taxon>Pseudomonadaceae</taxon>
        <taxon>Pseudomonas</taxon>
    </lineage>
</organism>
<evidence type="ECO:0000256" key="7">
    <source>
        <dbReference type="SAM" id="Phobius"/>
    </source>
</evidence>
<evidence type="ECO:0000256" key="2">
    <source>
        <dbReference type="ARBA" id="ARBA00022475"/>
    </source>
</evidence>
<dbReference type="EMBL" id="CP046621">
    <property type="protein sequence ID" value="QGW76530.1"/>
    <property type="molecule type" value="Genomic_DNA"/>
</dbReference>
<dbReference type="InterPro" id="IPR000390">
    <property type="entry name" value="Small_drug/metabolite_transptr"/>
</dbReference>
<feature type="transmembrane region" description="Helical" evidence="7">
    <location>
        <begin position="74"/>
        <end position="91"/>
    </location>
</feature>
<dbReference type="SUPFAM" id="SSF103481">
    <property type="entry name" value="Multidrug resistance efflux transporter EmrE"/>
    <property type="match status" value="1"/>
</dbReference>
<dbReference type="Gene3D" id="1.10.3730.20">
    <property type="match status" value="1"/>
</dbReference>
<keyword evidence="5 7" id="KW-0472">Membrane</keyword>
<dbReference type="GO" id="GO:0005886">
    <property type="term" value="C:plasma membrane"/>
    <property type="evidence" value="ECO:0007669"/>
    <property type="project" value="UniProtKB-SubCell"/>
</dbReference>
<dbReference type="RefSeq" id="WP_157191662.1">
    <property type="nucleotide sequence ID" value="NZ_CP046621.1"/>
</dbReference>
<evidence type="ECO:0000256" key="4">
    <source>
        <dbReference type="ARBA" id="ARBA00022989"/>
    </source>
</evidence>
<dbReference type="InterPro" id="IPR045324">
    <property type="entry name" value="Small_multidrug_res"/>
</dbReference>
<proteinExistence type="inferred from homology"/>
<feature type="transmembrane region" description="Helical" evidence="7">
    <location>
        <begin position="97"/>
        <end position="115"/>
    </location>
</feature>
<protein>
    <submittedName>
        <fullName evidence="8">Multidrug transporter</fullName>
    </submittedName>
</protein>
<feature type="transmembrane region" description="Helical" evidence="7">
    <location>
        <begin position="40"/>
        <end position="62"/>
    </location>
</feature>
<evidence type="ECO:0000256" key="5">
    <source>
        <dbReference type="ARBA" id="ARBA00023136"/>
    </source>
</evidence>
<accession>A0A6I6GQ87</accession>
<dbReference type="Pfam" id="PF00893">
    <property type="entry name" value="Multi_Drug_Res"/>
    <property type="match status" value="1"/>
</dbReference>
<comment type="similarity">
    <text evidence="6">Belongs to the drug/metabolite transporter (DMT) superfamily. Small multidrug resistance (SMR) (TC 2.A.7.1) family.</text>
</comment>
<sequence>MKWFILAIGILSNASASVLIKMAMMAPRKFPSLSEPMAALSNWPFWLGLGLYGAAFLLYAAALARLPLNVAHPVLTAGAVAAVAMSSILIFREPFHWTTGAGILLVIAGVALITARVA</sequence>
<keyword evidence="9" id="KW-1185">Reference proteome</keyword>
<dbReference type="InterPro" id="IPR037185">
    <property type="entry name" value="EmrE-like"/>
</dbReference>
<reference evidence="8" key="1">
    <citation type="submission" date="2019-12" db="EMBL/GenBank/DDBJ databases">
        <title>Hybrid Genome Assemblies of two High G+C Isolates from Undergraduate Microbiology Courses.</title>
        <authorList>
            <person name="Ne Ville C.J."/>
            <person name="Enright D."/>
            <person name="Hernandez I."/>
            <person name="Dodsworth J."/>
            <person name="Orwin P.M."/>
        </authorList>
    </citation>
    <scope>NUCLEOTIDE SEQUENCE [LARGE SCALE GENOMIC DNA]</scope>
    <source>
        <strain evidence="8">Neo</strain>
    </source>
</reference>
<dbReference type="Proteomes" id="UP000426235">
    <property type="component" value="Chromosome"/>
</dbReference>
<evidence type="ECO:0000313" key="9">
    <source>
        <dbReference type="Proteomes" id="UP000426235"/>
    </source>
</evidence>
<dbReference type="PANTHER" id="PTHR30561:SF9">
    <property type="entry name" value="4-AMINO-4-DEOXY-L-ARABINOSE-PHOSPHOUNDECAPRENOL FLIPPASE SUBUNIT ARNF-RELATED"/>
    <property type="match status" value="1"/>
</dbReference>